<name>A0ABV1EMK6_9FIRM</name>
<accession>A0ABV1EMK6</accession>
<dbReference type="Proteomes" id="UP001440599">
    <property type="component" value="Unassembled WGS sequence"/>
</dbReference>
<comment type="caution">
    <text evidence="1">The sequence shown here is derived from an EMBL/GenBank/DDBJ whole genome shotgun (WGS) entry which is preliminary data.</text>
</comment>
<protein>
    <submittedName>
        <fullName evidence="1">Uncharacterized protein</fullName>
    </submittedName>
</protein>
<gene>
    <name evidence="1" type="ORF">WMO45_01820</name>
</gene>
<evidence type="ECO:0000313" key="1">
    <source>
        <dbReference type="EMBL" id="MEQ2455245.1"/>
    </source>
</evidence>
<evidence type="ECO:0000313" key="2">
    <source>
        <dbReference type="Proteomes" id="UP001440599"/>
    </source>
</evidence>
<sequence>MELIIHYTAIPEGLSLDAVKADLANLLEDDGWLTGSGAGFIELELEDEKVNPKYGILTVKNYLQKAQFTPDTTIELAGTPVGIYE</sequence>
<keyword evidence="2" id="KW-1185">Reference proteome</keyword>
<proteinExistence type="predicted"/>
<reference evidence="1 2" key="1">
    <citation type="submission" date="2024-03" db="EMBL/GenBank/DDBJ databases">
        <title>Human intestinal bacterial collection.</title>
        <authorList>
            <person name="Pauvert C."/>
            <person name="Hitch T.C.A."/>
            <person name="Clavel T."/>
        </authorList>
    </citation>
    <scope>NUCLEOTIDE SEQUENCE [LARGE SCALE GENOMIC DNA]</scope>
    <source>
        <strain evidence="1 2">CLA-AP-H34</strain>
    </source>
</reference>
<organism evidence="1 2">
    <name type="scientific">Flavonifractor hominis</name>
    <dbReference type="NCBI Taxonomy" id="3133178"/>
    <lineage>
        <taxon>Bacteria</taxon>
        <taxon>Bacillati</taxon>
        <taxon>Bacillota</taxon>
        <taxon>Clostridia</taxon>
        <taxon>Eubacteriales</taxon>
        <taxon>Oscillospiraceae</taxon>
        <taxon>Flavonifractor</taxon>
    </lineage>
</organism>
<dbReference type="RefSeq" id="WP_349138942.1">
    <property type="nucleotide sequence ID" value="NZ_JBBMFT010000001.1"/>
</dbReference>
<dbReference type="EMBL" id="JBBMFT010000001">
    <property type="protein sequence ID" value="MEQ2455245.1"/>
    <property type="molecule type" value="Genomic_DNA"/>
</dbReference>